<protein>
    <submittedName>
        <fullName evidence="1">Uncharacterized protein</fullName>
    </submittedName>
</protein>
<dbReference type="Proteomes" id="UP000768646">
    <property type="component" value="Unassembled WGS sequence"/>
</dbReference>
<evidence type="ECO:0000313" key="2">
    <source>
        <dbReference type="Proteomes" id="UP000768646"/>
    </source>
</evidence>
<reference evidence="1 2" key="1">
    <citation type="journal article" date="2021" name="Commun. Biol.">
        <title>Genomic insights into the host specific adaptation of the Pneumocystis genus.</title>
        <authorList>
            <person name="Cisse O.H."/>
            <person name="Ma L."/>
            <person name="Dekker J.P."/>
            <person name="Khil P.P."/>
            <person name="Youn J.-H."/>
            <person name="Brenchley J.M."/>
            <person name="Blair R."/>
            <person name="Pahar B."/>
            <person name="Chabe M."/>
            <person name="Van Rompay K.K.A."/>
            <person name="Keesler R."/>
            <person name="Sukura A."/>
            <person name="Hirsch V."/>
            <person name="Kutty G."/>
            <person name="Liu Y."/>
            <person name="Peng L."/>
            <person name="Chen J."/>
            <person name="Song J."/>
            <person name="Weissenbacher-Lang C."/>
            <person name="Xu J."/>
            <person name="Upham N.S."/>
            <person name="Stajich J.E."/>
            <person name="Cuomo C.A."/>
            <person name="Cushion M.T."/>
            <person name="Kovacs J.A."/>
        </authorList>
    </citation>
    <scope>NUCLEOTIDE SEQUENCE [LARGE SCALE GENOMIC DNA]</scope>
    <source>
        <strain evidence="1 2">RABM</strain>
    </source>
</reference>
<keyword evidence="2" id="KW-1185">Reference proteome</keyword>
<name>A0ACB7CDM8_9ASCO</name>
<evidence type="ECO:0000313" key="1">
    <source>
        <dbReference type="EMBL" id="KAG4305048.1"/>
    </source>
</evidence>
<dbReference type="EMBL" id="JABTEG010000005">
    <property type="protein sequence ID" value="KAG4305048.1"/>
    <property type="molecule type" value="Genomic_DNA"/>
</dbReference>
<accession>A0ACB7CDM8</accession>
<gene>
    <name evidence="1" type="ORF">PORY_001723</name>
</gene>
<organism evidence="1 2">
    <name type="scientific">Pneumocystis oryctolagi</name>
    <dbReference type="NCBI Taxonomy" id="42067"/>
    <lineage>
        <taxon>Eukaryota</taxon>
        <taxon>Fungi</taxon>
        <taxon>Dikarya</taxon>
        <taxon>Ascomycota</taxon>
        <taxon>Taphrinomycotina</taxon>
        <taxon>Pneumocystomycetes</taxon>
        <taxon>Pneumocystaceae</taxon>
        <taxon>Pneumocystis</taxon>
    </lineage>
</organism>
<comment type="caution">
    <text evidence="1">The sequence shown here is derived from an EMBL/GenBank/DDBJ whole genome shotgun (WGS) entry which is preliminary data.</text>
</comment>
<proteinExistence type="predicted"/>
<sequence length="234" mass="27106">MRIILKKINPKIKEKIKFHTLNFSTISTNKDKINIENTYRNSKIEKIRNEPETKIISKNPNQETEGVNNINKTSILNNKKETLYLYEQFDQNNTLFNHIIGIIMKNGKKTKAQKQLQNTFIYIKQKTNADPYFIFSKAIEKTSPLVKLISSKKGTKSIKIPIPLNQYQRHRKAIIWILEASDKRNSKSFSERLAEELIAITDGTSPVLQKKEQLYKLALVNTPDTNLTIKLTSN</sequence>